<evidence type="ECO:0000313" key="3">
    <source>
        <dbReference type="EMBL" id="QHS98072.1"/>
    </source>
</evidence>
<dbReference type="SUPFAM" id="SSF49749">
    <property type="entry name" value="Group II dsDNA viruses VP"/>
    <property type="match status" value="2"/>
</dbReference>
<accession>A0A6C0C1A2</accession>
<sequence>MAGGLLNFKAEGANNIILNGNPSKTFFKVAYSKYSNFGLQKFRIDYDGLRELRPFEESKFTFKIPRYADLLMDTYLSVTLPNIWSPIYHPTVDTNQKWSPYEFKWIRKIGVHMIKEVVISCGSQTLQKYSGEYLDALVERDFSAEKKDLFNVMSGNVPELYDPANVNGRANTYPSAFYTGNTAVGSEPSIRGKTLYIPLNTWFSLDSKCPLPLISLQYNQIEISVTMRPIQELFQVRDIFDATYNYPYVKPDLNENRFQIYRFLQTPPNVFLDSANYGNKINTWNADIHLMSTYCFLSKQEQQKFALEDQVYLIKEVHEHSYENVTGTRKLKVQTNGMVSNWMWFMRRNDVHLRNEWSNYTNWPYFTQPGDIELAPRDIENLIPVNSIPQNYGPAIDPADGRNTGYYVTGTFKSVNRKEILETFGILMNGDYRENMQNRGVFDYVEKYVRTGGSAEEGLYCYNFCLNTNPYDYQPSGAFNMSNIKTIEIELTTHVPDIDLVNSRYDVICDLQGNPIGTRKSSYQLYDYNYNLTLFEERYNVLSFIGGNCGLMYAR</sequence>
<organism evidence="3">
    <name type="scientific">viral metagenome</name>
    <dbReference type="NCBI Taxonomy" id="1070528"/>
    <lineage>
        <taxon>unclassified sequences</taxon>
        <taxon>metagenomes</taxon>
        <taxon>organismal metagenomes</taxon>
    </lineage>
</organism>
<dbReference type="InterPro" id="IPR038519">
    <property type="entry name" value="MCP_C_sf"/>
</dbReference>
<name>A0A6C0C1A2_9ZZZZ</name>
<dbReference type="AlphaFoldDB" id="A0A6C0C1A2"/>
<evidence type="ECO:0008006" key="4">
    <source>
        <dbReference type="Google" id="ProtNLM"/>
    </source>
</evidence>
<dbReference type="Pfam" id="PF04451">
    <property type="entry name" value="Capsid_NCLDV"/>
    <property type="match status" value="1"/>
</dbReference>
<dbReference type="GO" id="GO:0005198">
    <property type="term" value="F:structural molecule activity"/>
    <property type="evidence" value="ECO:0007669"/>
    <property type="project" value="InterPro"/>
</dbReference>
<feature type="domain" description="Major capsid protein C-terminal" evidence="1">
    <location>
        <begin position="301"/>
        <end position="546"/>
    </location>
</feature>
<dbReference type="EMBL" id="MN739312">
    <property type="protein sequence ID" value="QHS98072.1"/>
    <property type="molecule type" value="Genomic_DNA"/>
</dbReference>
<protein>
    <recommendedName>
        <fullName evidence="4">Major capsid protein N-terminal domain-containing protein</fullName>
    </recommendedName>
</protein>
<dbReference type="InterPro" id="IPR007542">
    <property type="entry name" value="MCP_C"/>
</dbReference>
<dbReference type="InterPro" id="IPR031654">
    <property type="entry name" value="Capsid_N"/>
</dbReference>
<feature type="domain" description="Major capsid protein N-terminal" evidence="2">
    <location>
        <begin position="25"/>
        <end position="243"/>
    </location>
</feature>
<evidence type="ECO:0000259" key="2">
    <source>
        <dbReference type="Pfam" id="PF16903"/>
    </source>
</evidence>
<reference evidence="3" key="1">
    <citation type="journal article" date="2020" name="Nature">
        <title>Giant virus diversity and host interactions through global metagenomics.</title>
        <authorList>
            <person name="Schulz F."/>
            <person name="Roux S."/>
            <person name="Paez-Espino D."/>
            <person name="Jungbluth S."/>
            <person name="Walsh D.A."/>
            <person name="Denef V.J."/>
            <person name="McMahon K.D."/>
            <person name="Konstantinidis K.T."/>
            <person name="Eloe-Fadrosh E.A."/>
            <person name="Kyrpides N.C."/>
            <person name="Woyke T."/>
        </authorList>
    </citation>
    <scope>NUCLEOTIDE SEQUENCE</scope>
    <source>
        <strain evidence="3">GVMAG-M-3300020182-84</strain>
    </source>
</reference>
<evidence type="ECO:0000259" key="1">
    <source>
        <dbReference type="Pfam" id="PF04451"/>
    </source>
</evidence>
<proteinExistence type="predicted"/>
<dbReference type="InterPro" id="IPR016112">
    <property type="entry name" value="VP_dsDNA_II"/>
</dbReference>
<dbReference type="Gene3D" id="2.70.9.20">
    <property type="entry name" value="Major capsid protein Vp54"/>
    <property type="match status" value="1"/>
</dbReference>
<dbReference type="Pfam" id="PF16903">
    <property type="entry name" value="Capsid_N"/>
    <property type="match status" value="1"/>
</dbReference>
<dbReference type="Gene3D" id="2.70.9.10">
    <property type="entry name" value="Adenovirus Type 2 Hexon, domain 4"/>
    <property type="match status" value="1"/>
</dbReference>